<proteinExistence type="predicted"/>
<dbReference type="RefSeq" id="WP_102827418.1">
    <property type="nucleotide sequence ID" value="NZ_CP065721.1"/>
</dbReference>
<name>A0A8E2QH09_9GAMM</name>
<protein>
    <submittedName>
        <fullName evidence="1">Uncharacterized protein</fullName>
    </submittedName>
</protein>
<sequence length="61" mass="6320">MAKKPEYIVANGCLQEGSRLILQGEPFSPATPELAARLLAKGKLVEARGGGKPQEADGEGA</sequence>
<evidence type="ECO:0000313" key="1">
    <source>
        <dbReference type="EMBL" id="PNF77945.1"/>
    </source>
</evidence>
<organism evidence="1 2">
    <name type="scientific">Stutzerimonas degradans</name>
    <dbReference type="NCBI Taxonomy" id="2968968"/>
    <lineage>
        <taxon>Bacteria</taxon>
        <taxon>Pseudomonadati</taxon>
        <taxon>Pseudomonadota</taxon>
        <taxon>Gammaproteobacteria</taxon>
        <taxon>Pseudomonadales</taxon>
        <taxon>Pseudomonadaceae</taxon>
        <taxon>Stutzerimonas</taxon>
    </lineage>
</organism>
<dbReference type="Proteomes" id="UP000235881">
    <property type="component" value="Unassembled WGS sequence"/>
</dbReference>
<dbReference type="EMBL" id="POUK01000001">
    <property type="protein sequence ID" value="PNF77945.1"/>
    <property type="molecule type" value="Genomic_DNA"/>
</dbReference>
<gene>
    <name evidence="1" type="ORF">CXK95_01225</name>
</gene>
<accession>A0A8E2QH09</accession>
<dbReference type="AlphaFoldDB" id="A0A8E2QH09"/>
<reference evidence="1 2" key="1">
    <citation type="submission" date="2018-01" db="EMBL/GenBank/DDBJ databases">
        <title>Denitrification phenotypes of diverse strains of Pseudomonas stutzeri.</title>
        <authorList>
            <person name="Milligan D.A."/>
            <person name="Bergaust L."/>
            <person name="Bakken L.R."/>
            <person name="Frostegard A."/>
        </authorList>
    </citation>
    <scope>NUCLEOTIDE SEQUENCE [LARGE SCALE GENOMIC DNA]</scope>
    <source>
        <strain evidence="1 2">DSM 50238</strain>
    </source>
</reference>
<keyword evidence="2" id="KW-1185">Reference proteome</keyword>
<comment type="caution">
    <text evidence="1">The sequence shown here is derived from an EMBL/GenBank/DDBJ whole genome shotgun (WGS) entry which is preliminary data.</text>
</comment>
<evidence type="ECO:0000313" key="2">
    <source>
        <dbReference type="Proteomes" id="UP000235881"/>
    </source>
</evidence>